<proteinExistence type="predicted"/>
<accession>A0A164MLB5</accession>
<sequence length="561" mass="61392">MAQTKKQASKSPPKKVSSSSNASKDKHKAAAAAQTKQAASSGGRRRAGDPPKDGGNTASRRRVNADKENMPSDRHLEPTRKSGRLAGVPARTEKGELLDHTTAKRNKLADTVADNDGSSDIEMQVPKSKGKGRNTIPSEAEDGESDSGVRGVYESTFESVPHKKQSYQKNTHKIPSTFASLESSQGGVQGYATQASSASQKSRNLEEAILGSAINSEETPNPNPRVPVLGESTSDPIFSSTPPRPTDQSSSTREEDAHRKSTPRSFGQVASQNHRDSDGVSTADRTGNPASKSLSTASTKVAQSTANHGRSRTRDRSAGPTITPRRDQSRSVSPRCNQHQDHFRYRETQAQSEARQRRSQSVASYRLGAGSEAGDNRRRGRAQSRPLFLDGATEDLAASEDEDDEDIEDGNGEDVGDESETESALMDDDVDGVGEWDNEDDETIGEGTRTTRRASEYVPYPTSIKPYYIQAETGLKVPRRNPRYTTGKVNRGHYHSQFHGQFGKAWKFFGFKLLSQCLYPDPDMARRFAIESWCEAGKRCYPPTNYGYDDNILKNLGLFLI</sequence>
<feature type="compositionally biased region" description="Polar residues" evidence="1">
    <location>
        <begin position="263"/>
        <end position="272"/>
    </location>
</feature>
<dbReference type="AlphaFoldDB" id="A0A164MLB5"/>
<reference evidence="2 3" key="1">
    <citation type="journal article" date="2016" name="Mol. Biol. Evol.">
        <title>Comparative Genomics of Early-Diverging Mushroom-Forming Fungi Provides Insights into the Origins of Lignocellulose Decay Capabilities.</title>
        <authorList>
            <person name="Nagy L.G."/>
            <person name="Riley R."/>
            <person name="Tritt A."/>
            <person name="Adam C."/>
            <person name="Daum C."/>
            <person name="Floudas D."/>
            <person name="Sun H."/>
            <person name="Yadav J.S."/>
            <person name="Pangilinan J."/>
            <person name="Larsson K.H."/>
            <person name="Matsuura K."/>
            <person name="Barry K."/>
            <person name="Labutti K."/>
            <person name="Kuo R."/>
            <person name="Ohm R.A."/>
            <person name="Bhattacharya S.S."/>
            <person name="Shirouzu T."/>
            <person name="Yoshinaga Y."/>
            <person name="Martin F.M."/>
            <person name="Grigoriev I.V."/>
            <person name="Hibbett D.S."/>
        </authorList>
    </citation>
    <scope>NUCLEOTIDE SEQUENCE [LARGE SCALE GENOMIC DNA]</scope>
    <source>
        <strain evidence="2 3">HHB9708</strain>
    </source>
</reference>
<keyword evidence="3" id="KW-1185">Reference proteome</keyword>
<name>A0A164MLB5_9AGAM</name>
<feature type="compositionally biased region" description="Basic residues" evidence="1">
    <location>
        <begin position="162"/>
        <end position="172"/>
    </location>
</feature>
<feature type="compositionally biased region" description="Low complexity" evidence="1">
    <location>
        <begin position="1"/>
        <end position="22"/>
    </location>
</feature>
<feature type="compositionally biased region" description="Low complexity" evidence="1">
    <location>
        <begin position="349"/>
        <end position="366"/>
    </location>
</feature>
<dbReference type="Proteomes" id="UP000076722">
    <property type="component" value="Unassembled WGS sequence"/>
</dbReference>
<dbReference type="EMBL" id="KV419467">
    <property type="protein sequence ID" value="KZS86821.1"/>
    <property type="molecule type" value="Genomic_DNA"/>
</dbReference>
<evidence type="ECO:0000256" key="1">
    <source>
        <dbReference type="SAM" id="MobiDB-lite"/>
    </source>
</evidence>
<gene>
    <name evidence="2" type="ORF">SISNIDRAFT_491626</name>
</gene>
<feature type="compositionally biased region" description="Polar residues" evidence="1">
    <location>
        <begin position="173"/>
        <end position="202"/>
    </location>
</feature>
<evidence type="ECO:0000313" key="3">
    <source>
        <dbReference type="Proteomes" id="UP000076722"/>
    </source>
</evidence>
<feature type="compositionally biased region" description="Basic and acidic residues" evidence="1">
    <location>
        <begin position="338"/>
        <end position="347"/>
    </location>
</feature>
<feature type="region of interest" description="Disordered" evidence="1">
    <location>
        <begin position="1"/>
        <end position="454"/>
    </location>
</feature>
<organism evidence="2 3">
    <name type="scientific">Sistotremastrum niveocremeum HHB9708</name>
    <dbReference type="NCBI Taxonomy" id="1314777"/>
    <lineage>
        <taxon>Eukaryota</taxon>
        <taxon>Fungi</taxon>
        <taxon>Dikarya</taxon>
        <taxon>Basidiomycota</taxon>
        <taxon>Agaricomycotina</taxon>
        <taxon>Agaricomycetes</taxon>
        <taxon>Sistotremastrales</taxon>
        <taxon>Sistotremastraceae</taxon>
        <taxon>Sertulicium</taxon>
        <taxon>Sertulicium niveocremeum</taxon>
    </lineage>
</organism>
<feature type="compositionally biased region" description="Polar residues" evidence="1">
    <location>
        <begin position="231"/>
        <end position="251"/>
    </location>
</feature>
<evidence type="ECO:0000313" key="2">
    <source>
        <dbReference type="EMBL" id="KZS86821.1"/>
    </source>
</evidence>
<feature type="compositionally biased region" description="Basic and acidic residues" evidence="1">
    <location>
        <begin position="63"/>
        <end position="80"/>
    </location>
</feature>
<feature type="compositionally biased region" description="Polar residues" evidence="1">
    <location>
        <begin position="279"/>
        <end position="308"/>
    </location>
</feature>
<protein>
    <submittedName>
        <fullName evidence="2">Uncharacterized protein</fullName>
    </submittedName>
</protein>
<feature type="compositionally biased region" description="Acidic residues" evidence="1">
    <location>
        <begin position="397"/>
        <end position="444"/>
    </location>
</feature>
<feature type="compositionally biased region" description="Basic and acidic residues" evidence="1">
    <location>
        <begin position="91"/>
        <end position="102"/>
    </location>
</feature>
<feature type="compositionally biased region" description="Low complexity" evidence="1">
    <location>
        <begin position="30"/>
        <end position="41"/>
    </location>
</feature>